<evidence type="ECO:0000313" key="2">
    <source>
        <dbReference type="Proteomes" id="UP000203826"/>
    </source>
</evidence>
<evidence type="ECO:0000313" key="1">
    <source>
        <dbReference type="EMBL" id="ALH23098.1"/>
    </source>
</evidence>
<name>A0A0N9R3A8_9VIRU</name>
<reference evidence="1 2" key="1">
    <citation type="journal article" date="2015" name="Genome Announc.">
        <title>The 474-Kilobase-Pair Complete Genome Sequence of CeV-01B, a Virus Infecting Haptolina (Chrysochromulina) ericina (Prymnesiophyceae).</title>
        <authorList>
            <person name="Gallot-Lavallee L."/>
            <person name="Pagarete A."/>
            <person name="Legendre M."/>
            <person name="Santini S."/>
            <person name="Sandaa R.A."/>
            <person name="Himmelbauer H."/>
            <person name="Ogata H."/>
            <person name="Bratbak G."/>
            <person name="Claverie J.M."/>
        </authorList>
    </citation>
    <scope>NUCLEOTIDE SEQUENCE [LARGE SCALE GENOMIC DNA]</scope>
    <source>
        <strain evidence="1">CeV-01B</strain>
    </source>
</reference>
<dbReference type="Proteomes" id="UP000203826">
    <property type="component" value="Segment"/>
</dbReference>
<proteinExistence type="predicted"/>
<keyword evidence="2" id="KW-1185">Reference proteome</keyword>
<dbReference type="KEGG" id="vg:26049059"/>
<dbReference type="EMBL" id="KT820662">
    <property type="protein sequence ID" value="ALH23098.1"/>
    <property type="molecule type" value="Genomic_DNA"/>
</dbReference>
<accession>A0A0N9R3A8</accession>
<protein>
    <submittedName>
        <fullName evidence="1">Uncharacterized protein</fullName>
    </submittedName>
</protein>
<gene>
    <name evidence="1" type="ORF">ceV_192</name>
</gene>
<dbReference type="OrthoDB" id="39916at10239"/>
<sequence length="75" mass="9007">MNIELKIPNEVKLDNNTLQKMIFINNALESGWSIKKVDEKYIFSKRHENKREVYLDSYLETFLKTNINVQNLFNK</sequence>
<organism evidence="1 2">
    <name type="scientific">Chrysochromulina ericina virus CeV-01B</name>
    <dbReference type="NCBI Taxonomy" id="3070830"/>
    <lineage>
        <taxon>Viruses</taxon>
        <taxon>Varidnaviria</taxon>
        <taxon>Bamfordvirae</taxon>
        <taxon>Nucleocytoviricota</taxon>
        <taxon>Megaviricetes</taxon>
        <taxon>Imitervirales</taxon>
        <taxon>Mesomimiviridae</taxon>
        <taxon>Tethysvirus</taxon>
        <taxon>Tethysvirus raunefjordenense</taxon>
    </lineage>
</organism>